<protein>
    <submittedName>
        <fullName evidence="1">Uu.00g008640.m01.CDS01</fullName>
    </submittedName>
</protein>
<name>A0AAI8VXV9_9PEZI</name>
<comment type="caution">
    <text evidence="1">The sequence shown here is derived from an EMBL/GenBank/DDBJ whole genome shotgun (WGS) entry which is preliminary data.</text>
</comment>
<organism evidence="1 2">
    <name type="scientific">Anthostomella pinea</name>
    <dbReference type="NCBI Taxonomy" id="933095"/>
    <lineage>
        <taxon>Eukaryota</taxon>
        <taxon>Fungi</taxon>
        <taxon>Dikarya</taxon>
        <taxon>Ascomycota</taxon>
        <taxon>Pezizomycotina</taxon>
        <taxon>Sordariomycetes</taxon>
        <taxon>Xylariomycetidae</taxon>
        <taxon>Xylariales</taxon>
        <taxon>Xylariaceae</taxon>
        <taxon>Anthostomella</taxon>
    </lineage>
</organism>
<dbReference type="Proteomes" id="UP001295740">
    <property type="component" value="Unassembled WGS sequence"/>
</dbReference>
<reference evidence="1" key="1">
    <citation type="submission" date="2023-10" db="EMBL/GenBank/DDBJ databases">
        <authorList>
            <person name="Hackl T."/>
        </authorList>
    </citation>
    <scope>NUCLEOTIDE SEQUENCE</scope>
</reference>
<keyword evidence="2" id="KW-1185">Reference proteome</keyword>
<evidence type="ECO:0000313" key="2">
    <source>
        <dbReference type="Proteomes" id="UP001295740"/>
    </source>
</evidence>
<proteinExistence type="predicted"/>
<evidence type="ECO:0000313" key="1">
    <source>
        <dbReference type="EMBL" id="CAJ2512745.1"/>
    </source>
</evidence>
<dbReference type="AlphaFoldDB" id="A0AAI8VXV9"/>
<dbReference type="EMBL" id="CAUWAG010000020">
    <property type="protein sequence ID" value="CAJ2512745.1"/>
    <property type="molecule type" value="Genomic_DNA"/>
</dbReference>
<gene>
    <name evidence="1" type="ORF">KHLLAP_LOCUS13213</name>
</gene>
<accession>A0AAI8VXV9</accession>
<sequence length="509" mass="57984">MQFPPEVADQITTYLYSTVPLCHGFALGEYNGDRRDQWTDFISCDYQPVAKVPKGPDDKRRGQTRRRRSPSSAFIGNEIDFQSLLNLRLVSRAWHASASNTLAKLMDWSLCFESEVSWVKAAACFPPLNASFSHYVRSLNIKEVAHVRSFLREHHYDPSAFEGQDVTREHMLLNNYRELAQNIDTDTHGIVADDNSPLRYDKRAENVMLRRIFDSLVRLERFSISFRGALCDADYGHNAECYDLEALDDVMASVAHGLRSPAFQHLVDLRLQVPCTHDVAVLAEAMSQEARDRLKHLRLKIVDATGPSGDRSYLHEWEQQYITNNHSYQDGALTMADNCVYTPSNLQTKYPNREHQGGLWALVRSCHNLESLGIESTHYLSLDRLDWKKGPGSKGLKALALRRVWTDIDSIMKLLSLDTGSDFSQSSIRRLDFSDVKVYKDGGTWSTLFEALVENGPDLEWFPMSNLSYFSTHHDDDREKMGDLVGALIRKAGGQRGYPFEHCNYDADD</sequence>